<dbReference type="Gene3D" id="3.30.2350.10">
    <property type="entry name" value="Pseudouridine synthase"/>
    <property type="match status" value="1"/>
</dbReference>
<comment type="caution">
    <text evidence="2">The sequence shown here is derived from an EMBL/GenBank/DDBJ whole genome shotgun (WGS) entry which is preliminary data.</text>
</comment>
<dbReference type="RefSeq" id="WP_258817017.1">
    <property type="nucleotide sequence ID" value="NZ_JANUGW010000008.1"/>
</dbReference>
<evidence type="ECO:0000259" key="1">
    <source>
        <dbReference type="Pfam" id="PF00849"/>
    </source>
</evidence>
<dbReference type="Pfam" id="PF00849">
    <property type="entry name" value="PseudoU_synth_2"/>
    <property type="match status" value="1"/>
</dbReference>
<feature type="domain" description="Pseudouridine synthase RsuA/RluA-like" evidence="1">
    <location>
        <begin position="109"/>
        <end position="256"/>
    </location>
</feature>
<dbReference type="PANTHER" id="PTHR21600">
    <property type="entry name" value="MITOCHONDRIAL RNA PSEUDOURIDINE SYNTHASE"/>
    <property type="match status" value="1"/>
</dbReference>
<evidence type="ECO:0000313" key="3">
    <source>
        <dbReference type="Proteomes" id="UP001204151"/>
    </source>
</evidence>
<evidence type="ECO:0000313" key="2">
    <source>
        <dbReference type="EMBL" id="MCS0582434.1"/>
    </source>
</evidence>
<dbReference type="PROSITE" id="PS01129">
    <property type="entry name" value="PSI_RLU"/>
    <property type="match status" value="1"/>
</dbReference>
<name>A0ABT1ZRA3_9BURK</name>
<protein>
    <submittedName>
        <fullName evidence="2">RluA family pseudouridine synthase</fullName>
    </submittedName>
</protein>
<dbReference type="InterPro" id="IPR020103">
    <property type="entry name" value="PsdUridine_synth_cat_dom_sf"/>
</dbReference>
<accession>A0ABT1ZRA3</accession>
<dbReference type="InterPro" id="IPR006224">
    <property type="entry name" value="PsdUridine_synth_RluA-like_CS"/>
</dbReference>
<dbReference type="InterPro" id="IPR050188">
    <property type="entry name" value="RluA_PseudoU_synthase"/>
</dbReference>
<sequence length="313" mass="35756">MARFVRKGHQATANAVVPLPVKDGVAPSYLWITETRPGGMLAFLEERFGDVAGPPWAERLARGDVVDAVGAPLSADSHVRQGMRIWYYRELEHETPIPFAESVIFQDEHLLVVDKPHFLPMIPTGRFLRETLLVRLKQQFDLPHLTPIHRLDRETAGVVIFSHNLATRGTYQSMFQKRSIRKVYEALAPVLYGREFPFTYKSRMVDGDKFFVMREEEGEPNSETFVELLETRGDVARYRLHPHTGRKHQLRLHMASLGVPILNDAFYPVALPCKGDDFSAPLQLLARSIHFDDPLTGEARSFESTRELDWPAR</sequence>
<dbReference type="CDD" id="cd02558">
    <property type="entry name" value="PSRA_1"/>
    <property type="match status" value="1"/>
</dbReference>
<gene>
    <name evidence="2" type="ORF">NX784_12605</name>
</gene>
<dbReference type="PANTHER" id="PTHR21600:SF84">
    <property type="entry name" value="PSEUDOURIDINE SYNTHASE RSUA_RLUA-LIKE DOMAIN-CONTAINING PROTEIN"/>
    <property type="match status" value="1"/>
</dbReference>
<dbReference type="Proteomes" id="UP001204151">
    <property type="component" value="Unassembled WGS sequence"/>
</dbReference>
<keyword evidence="3" id="KW-1185">Reference proteome</keyword>
<reference evidence="2 3" key="1">
    <citation type="submission" date="2022-08" db="EMBL/GenBank/DDBJ databases">
        <title>Reclassification of Massilia species as members of the genera Telluria, Duganella, Pseudoduganella, Mokoshia gen. nov. and Zemynaea gen. nov. using orthogonal and non-orthogonal genome-based approaches.</title>
        <authorList>
            <person name="Bowman J.P."/>
        </authorList>
    </citation>
    <scope>NUCLEOTIDE SEQUENCE [LARGE SCALE GENOMIC DNA]</scope>
    <source>
        <strain evidence="2 3">JCM 31316</strain>
    </source>
</reference>
<dbReference type="SUPFAM" id="SSF55120">
    <property type="entry name" value="Pseudouridine synthase"/>
    <property type="match status" value="1"/>
</dbReference>
<proteinExistence type="predicted"/>
<dbReference type="EMBL" id="JANUGW010000008">
    <property type="protein sequence ID" value="MCS0582434.1"/>
    <property type="molecule type" value="Genomic_DNA"/>
</dbReference>
<organism evidence="2 3">
    <name type="scientific">Massilia pinisoli</name>
    <dbReference type="NCBI Taxonomy" id="1772194"/>
    <lineage>
        <taxon>Bacteria</taxon>
        <taxon>Pseudomonadati</taxon>
        <taxon>Pseudomonadota</taxon>
        <taxon>Betaproteobacteria</taxon>
        <taxon>Burkholderiales</taxon>
        <taxon>Oxalobacteraceae</taxon>
        <taxon>Telluria group</taxon>
        <taxon>Massilia</taxon>
    </lineage>
</organism>
<dbReference type="InterPro" id="IPR006145">
    <property type="entry name" value="PsdUridine_synth_RsuA/RluA"/>
</dbReference>